<keyword evidence="3" id="KW-1185">Reference proteome</keyword>
<evidence type="ECO:0000313" key="3">
    <source>
        <dbReference type="Proteomes" id="UP000078460"/>
    </source>
</evidence>
<dbReference type="InterPro" id="IPR051474">
    <property type="entry name" value="Anti-sigma-K/W_factor"/>
</dbReference>
<protein>
    <recommendedName>
        <fullName evidence="1">Anti-sigma K factor RskA C-terminal domain-containing protein</fullName>
    </recommendedName>
</protein>
<dbReference type="KEGG" id="smy:BJP26_02370"/>
<comment type="caution">
    <text evidence="2">The sequence shown here is derived from an EMBL/GenBank/DDBJ whole genome shotgun (WGS) entry which is preliminary data.</text>
</comment>
<dbReference type="GeneID" id="93797210"/>
<accession>A0A175Y4P7</accession>
<dbReference type="OrthoDB" id="9816387at2"/>
<dbReference type="GO" id="GO:0005886">
    <property type="term" value="C:plasma membrane"/>
    <property type="evidence" value="ECO:0007669"/>
    <property type="project" value="InterPro"/>
</dbReference>
<reference evidence="2" key="1">
    <citation type="submission" date="2016-03" db="EMBL/GenBank/DDBJ databases">
        <title>Sphingomonas melonis TY, whole genome shotgun sequencing.</title>
        <authorList>
            <person name="Wang H."/>
            <person name="Zhu P."/>
        </authorList>
    </citation>
    <scope>NUCLEOTIDE SEQUENCE [LARGE SCALE GENOMIC DNA]</scope>
    <source>
        <strain evidence="2">TY</strain>
    </source>
</reference>
<dbReference type="Pfam" id="PF10099">
    <property type="entry name" value="RskA_C"/>
    <property type="match status" value="1"/>
</dbReference>
<evidence type="ECO:0000259" key="1">
    <source>
        <dbReference type="Pfam" id="PF10099"/>
    </source>
</evidence>
<proteinExistence type="predicted"/>
<organism evidence="2 3">
    <name type="scientific">Sphingomonas melonis TY</name>
    <dbReference type="NCBI Taxonomy" id="621456"/>
    <lineage>
        <taxon>Bacteria</taxon>
        <taxon>Pseudomonadati</taxon>
        <taxon>Pseudomonadota</taxon>
        <taxon>Alphaproteobacteria</taxon>
        <taxon>Sphingomonadales</taxon>
        <taxon>Sphingomonadaceae</taxon>
        <taxon>Sphingomonas</taxon>
    </lineage>
</organism>
<evidence type="ECO:0000313" key="2">
    <source>
        <dbReference type="EMBL" id="KZB95528.1"/>
    </source>
</evidence>
<sequence>MASAEPDDIGPDDLAAAELALGLLDGEARVAALARVAADPAFALAVAWWEARFAALFADGADVAVPPAVLRRIEASLDGMGRDAERWAPAANDNPGVGLWRGAAIAAGLAACLLLVVTVMLALRPAPEPVRVPVPVAAQAPLLAALAPSEGKGAPIAAAYDRETGVVRIGGAVAVPAERSAELWAIRGSAAPRSLGVMAAGRVVVPAALRAEMAADTVLAISIEPAGGSPTGLPTGPVVVAGKLAG</sequence>
<dbReference type="GO" id="GO:0016989">
    <property type="term" value="F:sigma factor antagonist activity"/>
    <property type="evidence" value="ECO:0007669"/>
    <property type="project" value="TreeGrafter"/>
</dbReference>
<dbReference type="GO" id="GO:0006417">
    <property type="term" value="P:regulation of translation"/>
    <property type="evidence" value="ECO:0007669"/>
    <property type="project" value="TreeGrafter"/>
</dbReference>
<gene>
    <name evidence="2" type="ORF">AVM11_04455</name>
</gene>
<dbReference type="Proteomes" id="UP000078460">
    <property type="component" value="Unassembled WGS sequence"/>
</dbReference>
<dbReference type="InterPro" id="IPR018764">
    <property type="entry name" value="RskA_C"/>
</dbReference>
<dbReference type="STRING" id="621456.BJP26_02370"/>
<dbReference type="EMBL" id="LQCK02000012">
    <property type="protein sequence ID" value="KZB95528.1"/>
    <property type="molecule type" value="Genomic_DNA"/>
</dbReference>
<feature type="domain" description="Anti-sigma K factor RskA C-terminal" evidence="1">
    <location>
        <begin position="107"/>
        <end position="238"/>
    </location>
</feature>
<dbReference type="AlphaFoldDB" id="A0A175Y4P7"/>
<dbReference type="PANTHER" id="PTHR37461:SF1">
    <property type="entry name" value="ANTI-SIGMA-K FACTOR RSKA"/>
    <property type="match status" value="1"/>
</dbReference>
<dbReference type="RefSeq" id="WP_017980363.1">
    <property type="nucleotide sequence ID" value="NZ_CP017578.1"/>
</dbReference>
<dbReference type="PANTHER" id="PTHR37461">
    <property type="entry name" value="ANTI-SIGMA-K FACTOR RSKA"/>
    <property type="match status" value="1"/>
</dbReference>
<name>A0A175Y4P7_9SPHN</name>